<gene>
    <name evidence="3" type="ORF">NCTC13296_03458</name>
</gene>
<feature type="transmembrane region" description="Helical" evidence="1">
    <location>
        <begin position="38"/>
        <end position="62"/>
    </location>
</feature>
<evidence type="ECO:0000313" key="4">
    <source>
        <dbReference type="Proteomes" id="UP000254569"/>
    </source>
</evidence>
<feature type="chain" id="PRO_5016796795" description="ABC transporter transmembrane protein" evidence="2">
    <location>
        <begin position="23"/>
        <end position="421"/>
    </location>
</feature>
<keyword evidence="1" id="KW-0812">Transmembrane</keyword>
<feature type="transmembrane region" description="Helical" evidence="1">
    <location>
        <begin position="303"/>
        <end position="321"/>
    </location>
</feature>
<keyword evidence="4" id="KW-1185">Reference proteome</keyword>
<keyword evidence="1" id="KW-0472">Membrane</keyword>
<keyword evidence="2" id="KW-0732">Signal</keyword>
<name>A0A379M4L6_9NOCA</name>
<evidence type="ECO:0000313" key="3">
    <source>
        <dbReference type="EMBL" id="SUE16573.1"/>
    </source>
</evidence>
<dbReference type="OrthoDB" id="4465358at2"/>
<feature type="transmembrane region" description="Helical" evidence="1">
    <location>
        <begin position="354"/>
        <end position="374"/>
    </location>
</feature>
<dbReference type="Proteomes" id="UP000254569">
    <property type="component" value="Unassembled WGS sequence"/>
</dbReference>
<reference evidence="3 4" key="1">
    <citation type="submission" date="2018-06" db="EMBL/GenBank/DDBJ databases">
        <authorList>
            <consortium name="Pathogen Informatics"/>
            <person name="Doyle S."/>
        </authorList>
    </citation>
    <scope>NUCLEOTIDE SEQUENCE [LARGE SCALE GENOMIC DNA]</scope>
    <source>
        <strain evidence="3 4">NCTC13296</strain>
    </source>
</reference>
<feature type="transmembrane region" description="Helical" evidence="1">
    <location>
        <begin position="163"/>
        <end position="184"/>
    </location>
</feature>
<feature type="transmembrane region" description="Helical" evidence="1">
    <location>
        <begin position="93"/>
        <end position="111"/>
    </location>
</feature>
<proteinExistence type="predicted"/>
<evidence type="ECO:0008006" key="5">
    <source>
        <dbReference type="Google" id="ProtNLM"/>
    </source>
</evidence>
<feature type="transmembrane region" description="Helical" evidence="1">
    <location>
        <begin position="233"/>
        <end position="250"/>
    </location>
</feature>
<evidence type="ECO:0000256" key="2">
    <source>
        <dbReference type="SAM" id="SignalP"/>
    </source>
</evidence>
<feature type="signal peptide" evidence="2">
    <location>
        <begin position="1"/>
        <end position="22"/>
    </location>
</feature>
<dbReference type="RefSeq" id="WP_064063467.1">
    <property type="nucleotide sequence ID" value="NZ_LPZN01000014.1"/>
</dbReference>
<evidence type="ECO:0000256" key="1">
    <source>
        <dbReference type="SAM" id="Phobius"/>
    </source>
</evidence>
<dbReference type="AlphaFoldDB" id="A0A379M4L6"/>
<feature type="transmembrane region" description="Helical" evidence="1">
    <location>
        <begin position="118"/>
        <end position="137"/>
    </location>
</feature>
<organism evidence="3 4">
    <name type="scientific">Rhodococcus gordoniae</name>
    <dbReference type="NCBI Taxonomy" id="223392"/>
    <lineage>
        <taxon>Bacteria</taxon>
        <taxon>Bacillati</taxon>
        <taxon>Actinomycetota</taxon>
        <taxon>Actinomycetes</taxon>
        <taxon>Mycobacteriales</taxon>
        <taxon>Nocardiaceae</taxon>
        <taxon>Rhodococcus</taxon>
    </lineage>
</organism>
<feature type="transmembrane region" description="Helical" evidence="1">
    <location>
        <begin position="69"/>
        <end position="87"/>
    </location>
</feature>
<protein>
    <recommendedName>
        <fullName evidence="5">ABC transporter transmembrane protein</fullName>
    </recommendedName>
</protein>
<feature type="transmembrane region" description="Helical" evidence="1">
    <location>
        <begin position="196"/>
        <end position="213"/>
    </location>
</feature>
<feature type="transmembrane region" description="Helical" evidence="1">
    <location>
        <begin position="257"/>
        <end position="274"/>
    </location>
</feature>
<sequence>MPSWILYALAAVGSFTAGTVLAAPSVDTCPLDTGFGFGAVETSGITASATGALVAASIALWLRHRVGALGAVVAGAALVAVVALPGAWRFDMYVSAVGAGLVLGALVVCCARTAGTRLPAVMTGGVVAALLTAEPVAEYREFAASSPGSAVYLEVSAQPANTVWTVLSATVIAVATAALVMRAGAPDSVDERRWDVRETVVGIGLPLVAVVLYRSLHSAVWSPDASPGGNGRWLWGIVAVPLVIGAALWLRERSGAVLLAAFAVAVAAGTAPSWIPGGWFLPAVMVVLAAVGAWLGRRAPRPMAGVGVLAFVTITAIFTRAPWDNVHLLATFFVLPVAAAYTISAALPSTSAVTAASFSLPAVMALPLLTRFGWTAYTPLTDSPSGWTPDSWTVLTTGVSVAGVLAAGAAMWWIGRRSEVL</sequence>
<accession>A0A379M4L6</accession>
<feature type="transmembrane region" description="Helical" evidence="1">
    <location>
        <begin position="394"/>
        <end position="415"/>
    </location>
</feature>
<feature type="transmembrane region" description="Helical" evidence="1">
    <location>
        <begin position="280"/>
        <end position="296"/>
    </location>
</feature>
<keyword evidence="1" id="KW-1133">Transmembrane helix</keyword>
<feature type="transmembrane region" description="Helical" evidence="1">
    <location>
        <begin position="327"/>
        <end position="347"/>
    </location>
</feature>
<dbReference type="EMBL" id="UGVI01000001">
    <property type="protein sequence ID" value="SUE16573.1"/>
    <property type="molecule type" value="Genomic_DNA"/>
</dbReference>